<dbReference type="SUPFAM" id="SSF88697">
    <property type="entry name" value="PUA domain-like"/>
    <property type="match status" value="1"/>
</dbReference>
<organism evidence="8 9">
    <name type="scientific">Coptis chinensis</name>
    <dbReference type="NCBI Taxonomy" id="261450"/>
    <lineage>
        <taxon>Eukaryota</taxon>
        <taxon>Viridiplantae</taxon>
        <taxon>Streptophyta</taxon>
        <taxon>Embryophyta</taxon>
        <taxon>Tracheophyta</taxon>
        <taxon>Spermatophyta</taxon>
        <taxon>Magnoliopsida</taxon>
        <taxon>Ranunculales</taxon>
        <taxon>Ranunculaceae</taxon>
        <taxon>Coptidoideae</taxon>
        <taxon>Coptis</taxon>
    </lineage>
</organism>
<keyword evidence="4" id="KW-0687">Ribonucleoprotein</keyword>
<dbReference type="InterPro" id="IPR036987">
    <property type="entry name" value="SRA-YDG_sf"/>
</dbReference>
<evidence type="ECO:0000256" key="5">
    <source>
        <dbReference type="PROSITE-ProRule" id="PRU00358"/>
    </source>
</evidence>
<dbReference type="InterPro" id="IPR003616">
    <property type="entry name" value="Post-SET_dom"/>
</dbReference>
<protein>
    <recommendedName>
        <fullName evidence="10">Post-SET domain-containing protein</fullName>
    </recommendedName>
</protein>
<dbReference type="GO" id="GO:0006412">
    <property type="term" value="P:translation"/>
    <property type="evidence" value="ECO:0007669"/>
    <property type="project" value="InterPro"/>
</dbReference>
<keyword evidence="2" id="KW-0689">Ribosomal protein</keyword>
<dbReference type="Proteomes" id="UP000631114">
    <property type="component" value="Unassembled WGS sequence"/>
</dbReference>
<reference evidence="8 9" key="1">
    <citation type="submission" date="2020-10" db="EMBL/GenBank/DDBJ databases">
        <title>The Coptis chinensis genome and diversification of protoberbering-type alkaloids.</title>
        <authorList>
            <person name="Wang B."/>
            <person name="Shu S."/>
            <person name="Song C."/>
            <person name="Liu Y."/>
        </authorList>
    </citation>
    <scope>NUCLEOTIDE SEQUENCE [LARGE SCALE GENOMIC DNA]</scope>
    <source>
        <strain evidence="8">HL-2020</strain>
        <tissue evidence="8">Leaf</tissue>
    </source>
</reference>
<dbReference type="Gene3D" id="2.30.280.10">
    <property type="entry name" value="SRA-YDG"/>
    <property type="match status" value="1"/>
</dbReference>
<comment type="similarity">
    <text evidence="1">Belongs to the eukaryotic ribosomal protein eS8 family.</text>
</comment>
<sequence length="196" mass="21919">MAGANLALQNNVCKFQPMRVIRGHKVNCTEILYTYDGLYDVLKCWPEKEESGFIVYKYKLKRKEGSVCSSKSRSTFGGTKREGTLMRTSDVDEVAGNVFIFELIVFKQSRDLVGERADSGTVGGVASVISPDGKVKTMQCFCGAKGCRKRFEAVTRKTRLLDVAYNASNNELVRTQTLVKSAISQVDATPFRQWYL</sequence>
<dbReference type="Gene3D" id="3.10.290.70">
    <property type="match status" value="1"/>
</dbReference>
<proteinExistence type="inferred from homology"/>
<dbReference type="PROSITE" id="PS51015">
    <property type="entry name" value="YDG"/>
    <property type="match status" value="1"/>
</dbReference>
<dbReference type="Pfam" id="PF02182">
    <property type="entry name" value="SAD_SRA"/>
    <property type="match status" value="1"/>
</dbReference>
<dbReference type="Pfam" id="PF01201">
    <property type="entry name" value="Ribosomal_S8e"/>
    <property type="match status" value="1"/>
</dbReference>
<dbReference type="InterPro" id="IPR003105">
    <property type="entry name" value="SRA_YDG"/>
</dbReference>
<name>A0A835LCC5_9MAGN</name>
<comment type="caution">
    <text evidence="8">The sequence shown here is derived from an EMBL/GenBank/DDBJ whole genome shotgun (WGS) entry which is preliminary data.</text>
</comment>
<keyword evidence="3 5" id="KW-0539">Nucleus</keyword>
<evidence type="ECO:0000256" key="3">
    <source>
        <dbReference type="ARBA" id="ARBA00023242"/>
    </source>
</evidence>
<dbReference type="PROSITE" id="PS50868">
    <property type="entry name" value="POST_SET"/>
    <property type="match status" value="1"/>
</dbReference>
<feature type="domain" description="Post-SET" evidence="6">
    <location>
        <begin position="136"/>
        <end position="152"/>
    </location>
</feature>
<evidence type="ECO:0000259" key="6">
    <source>
        <dbReference type="PROSITE" id="PS50868"/>
    </source>
</evidence>
<gene>
    <name evidence="8" type="ORF">IFM89_022355</name>
</gene>
<evidence type="ECO:0000313" key="9">
    <source>
        <dbReference type="Proteomes" id="UP000631114"/>
    </source>
</evidence>
<dbReference type="PANTHER" id="PTHR10394">
    <property type="entry name" value="40S RIBOSOMAL PROTEIN S8"/>
    <property type="match status" value="1"/>
</dbReference>
<evidence type="ECO:0000256" key="1">
    <source>
        <dbReference type="ARBA" id="ARBA00005257"/>
    </source>
</evidence>
<evidence type="ECO:0000256" key="2">
    <source>
        <dbReference type="ARBA" id="ARBA00022980"/>
    </source>
</evidence>
<evidence type="ECO:0008006" key="10">
    <source>
        <dbReference type="Google" id="ProtNLM"/>
    </source>
</evidence>
<feature type="domain" description="YDG" evidence="7">
    <location>
        <begin position="1"/>
        <end position="62"/>
    </location>
</feature>
<comment type="subcellular location">
    <subcellularLocation>
        <location evidence="5">Nucleus</location>
    </subcellularLocation>
</comment>
<dbReference type="GO" id="GO:1990904">
    <property type="term" value="C:ribonucleoprotein complex"/>
    <property type="evidence" value="ECO:0007669"/>
    <property type="project" value="UniProtKB-KW"/>
</dbReference>
<dbReference type="GO" id="GO:0003735">
    <property type="term" value="F:structural constituent of ribosome"/>
    <property type="evidence" value="ECO:0007669"/>
    <property type="project" value="InterPro"/>
</dbReference>
<dbReference type="AlphaFoldDB" id="A0A835LCC5"/>
<dbReference type="SMART" id="SM00466">
    <property type="entry name" value="SRA"/>
    <property type="match status" value="1"/>
</dbReference>
<dbReference type="InterPro" id="IPR015947">
    <property type="entry name" value="PUA-like_sf"/>
</dbReference>
<dbReference type="GO" id="GO:0005634">
    <property type="term" value="C:nucleus"/>
    <property type="evidence" value="ECO:0007669"/>
    <property type="project" value="UniProtKB-SubCell"/>
</dbReference>
<dbReference type="OrthoDB" id="1703270at2759"/>
<dbReference type="InterPro" id="IPR022309">
    <property type="entry name" value="Ribosomal_Se8/biogenesis_NSA2"/>
</dbReference>
<evidence type="ECO:0000259" key="7">
    <source>
        <dbReference type="PROSITE" id="PS51015"/>
    </source>
</evidence>
<keyword evidence="9" id="KW-1185">Reference proteome</keyword>
<dbReference type="EMBL" id="JADFTS010000009">
    <property type="protein sequence ID" value="KAF9589285.1"/>
    <property type="molecule type" value="Genomic_DNA"/>
</dbReference>
<dbReference type="InterPro" id="IPR001047">
    <property type="entry name" value="Ribosomal_eS8"/>
</dbReference>
<evidence type="ECO:0000256" key="4">
    <source>
        <dbReference type="ARBA" id="ARBA00023274"/>
    </source>
</evidence>
<accession>A0A835LCC5</accession>
<dbReference type="GO" id="GO:0005840">
    <property type="term" value="C:ribosome"/>
    <property type="evidence" value="ECO:0007669"/>
    <property type="project" value="UniProtKB-KW"/>
</dbReference>
<evidence type="ECO:0000313" key="8">
    <source>
        <dbReference type="EMBL" id="KAF9589285.1"/>
    </source>
</evidence>